<feature type="transmembrane region" description="Helical" evidence="5">
    <location>
        <begin position="336"/>
        <end position="353"/>
    </location>
</feature>
<feature type="transmembrane region" description="Helical" evidence="5">
    <location>
        <begin position="132"/>
        <end position="153"/>
    </location>
</feature>
<dbReference type="Pfam" id="PF00083">
    <property type="entry name" value="Sugar_tr"/>
    <property type="match status" value="1"/>
</dbReference>
<dbReference type="InterPro" id="IPR036259">
    <property type="entry name" value="MFS_trans_sf"/>
</dbReference>
<dbReference type="GO" id="GO:0016020">
    <property type="term" value="C:membrane"/>
    <property type="evidence" value="ECO:0007669"/>
    <property type="project" value="UniProtKB-SubCell"/>
</dbReference>
<protein>
    <recommendedName>
        <fullName evidence="6">Major facilitator superfamily (MFS) profile domain-containing protein</fullName>
    </recommendedName>
</protein>
<dbReference type="PROSITE" id="PS00217">
    <property type="entry name" value="SUGAR_TRANSPORT_2"/>
    <property type="match status" value="1"/>
</dbReference>
<keyword evidence="8" id="KW-1185">Reference proteome</keyword>
<feature type="transmembrane region" description="Helical" evidence="5">
    <location>
        <begin position="248"/>
        <end position="267"/>
    </location>
</feature>
<dbReference type="CDD" id="cd17317">
    <property type="entry name" value="MFS_SLC22"/>
    <property type="match status" value="1"/>
</dbReference>
<dbReference type="EMBL" id="JAIWYP010000004">
    <property type="protein sequence ID" value="KAH3834353.1"/>
    <property type="molecule type" value="Genomic_DNA"/>
</dbReference>
<dbReference type="PANTHER" id="PTHR24064">
    <property type="entry name" value="SOLUTE CARRIER FAMILY 22 MEMBER"/>
    <property type="match status" value="1"/>
</dbReference>
<name>A0A9D4K780_DREPO</name>
<dbReference type="Proteomes" id="UP000828390">
    <property type="component" value="Unassembled WGS sequence"/>
</dbReference>
<feature type="transmembrane region" description="Helical" evidence="5">
    <location>
        <begin position="486"/>
        <end position="507"/>
    </location>
</feature>
<comment type="caution">
    <text evidence="7">The sequence shown here is derived from an EMBL/GenBank/DDBJ whole genome shotgun (WGS) entry which is preliminary data.</text>
</comment>
<feature type="transmembrane region" description="Helical" evidence="5">
    <location>
        <begin position="424"/>
        <end position="446"/>
    </location>
</feature>
<feature type="transmembrane region" description="Helical" evidence="5">
    <location>
        <begin position="190"/>
        <end position="210"/>
    </location>
</feature>
<dbReference type="SUPFAM" id="SSF103473">
    <property type="entry name" value="MFS general substrate transporter"/>
    <property type="match status" value="1"/>
</dbReference>
<sequence length="553" mass="61510">MSEYEKVLEQLGSFGPYQRRAFLLVSMFETPLAWAMLTPILLNYKPDWYCYDWPSIHQTLYNESAIDPAVIPRITDIEMLDYYKYLYNSTVNFTLNRTKNTCGPNNEICTGIEFEQGINSIVSQFKLVCNQAILADTITSIQMAGVLVGAVLTGQLADLFGRRQILFIQHFVLVIMWFSSAFASSWAVYAGLRFVIGALTGGVLVVNFVLPLELVTPEWRTFCGCIGLWAVGLMGLGLWGYLIRDWQYLVIATSTSSIFILLSWWFVPESPRWLLSKGRVRKAEQILTAMAKYNRKPVPDFTRLRESAASEMHAREQQTKYTYWHLCNTWKSAKNAMILMYGWFVSSSVYYGMNFNTKNLTGNLYMNIFYSGLVEIPALIFVVCVHNKLGRRLTVSLLMFIAGAFSFAILILDLSGGLDNYPKITLTFAMIGKAGISGGWAALQVFSAELFPTVIRNIGVGACSFCARLGAIVAPQIVFLGSQGAAPLPFTVFGVIALIAGGTVWLLPETRGVPLQDELIVRRPSHAGHPTEGKLESVPLQAIHNGDSAGDTA</sequence>
<gene>
    <name evidence="7" type="ORF">DPMN_107676</name>
</gene>
<proteinExistence type="predicted"/>
<dbReference type="Gene3D" id="1.20.1250.20">
    <property type="entry name" value="MFS general substrate transporter like domains"/>
    <property type="match status" value="1"/>
</dbReference>
<dbReference type="PROSITE" id="PS50850">
    <property type="entry name" value="MFS"/>
    <property type="match status" value="1"/>
</dbReference>
<feature type="transmembrane region" description="Helical" evidence="5">
    <location>
        <begin position="365"/>
        <end position="386"/>
    </location>
</feature>
<evidence type="ECO:0000256" key="4">
    <source>
        <dbReference type="ARBA" id="ARBA00023136"/>
    </source>
</evidence>
<evidence type="ECO:0000256" key="2">
    <source>
        <dbReference type="ARBA" id="ARBA00022692"/>
    </source>
</evidence>
<dbReference type="InterPro" id="IPR005829">
    <property type="entry name" value="Sugar_transporter_CS"/>
</dbReference>
<organism evidence="7 8">
    <name type="scientific">Dreissena polymorpha</name>
    <name type="common">Zebra mussel</name>
    <name type="synonym">Mytilus polymorpha</name>
    <dbReference type="NCBI Taxonomy" id="45954"/>
    <lineage>
        <taxon>Eukaryota</taxon>
        <taxon>Metazoa</taxon>
        <taxon>Spiralia</taxon>
        <taxon>Lophotrochozoa</taxon>
        <taxon>Mollusca</taxon>
        <taxon>Bivalvia</taxon>
        <taxon>Autobranchia</taxon>
        <taxon>Heteroconchia</taxon>
        <taxon>Euheterodonta</taxon>
        <taxon>Imparidentia</taxon>
        <taxon>Neoheterodontei</taxon>
        <taxon>Myida</taxon>
        <taxon>Dreissenoidea</taxon>
        <taxon>Dreissenidae</taxon>
        <taxon>Dreissena</taxon>
    </lineage>
</organism>
<feature type="transmembrane region" description="Helical" evidence="5">
    <location>
        <begin position="458"/>
        <end position="480"/>
    </location>
</feature>
<dbReference type="InterPro" id="IPR005828">
    <property type="entry name" value="MFS_sugar_transport-like"/>
</dbReference>
<evidence type="ECO:0000313" key="8">
    <source>
        <dbReference type="Proteomes" id="UP000828390"/>
    </source>
</evidence>
<comment type="subcellular location">
    <subcellularLocation>
        <location evidence="1">Membrane</location>
        <topology evidence="1">Multi-pass membrane protein</topology>
    </subcellularLocation>
</comment>
<evidence type="ECO:0000256" key="5">
    <source>
        <dbReference type="SAM" id="Phobius"/>
    </source>
</evidence>
<accession>A0A9D4K780</accession>
<evidence type="ECO:0000259" key="6">
    <source>
        <dbReference type="PROSITE" id="PS50850"/>
    </source>
</evidence>
<feature type="transmembrane region" description="Helical" evidence="5">
    <location>
        <begin position="222"/>
        <end position="242"/>
    </location>
</feature>
<reference evidence="7" key="1">
    <citation type="journal article" date="2019" name="bioRxiv">
        <title>The Genome of the Zebra Mussel, Dreissena polymorpha: A Resource for Invasive Species Research.</title>
        <authorList>
            <person name="McCartney M.A."/>
            <person name="Auch B."/>
            <person name="Kono T."/>
            <person name="Mallez S."/>
            <person name="Zhang Y."/>
            <person name="Obille A."/>
            <person name="Becker A."/>
            <person name="Abrahante J.E."/>
            <person name="Garbe J."/>
            <person name="Badalamenti J.P."/>
            <person name="Herman A."/>
            <person name="Mangelson H."/>
            <person name="Liachko I."/>
            <person name="Sullivan S."/>
            <person name="Sone E.D."/>
            <person name="Koren S."/>
            <person name="Silverstein K.A.T."/>
            <person name="Beckman K.B."/>
            <person name="Gohl D.M."/>
        </authorList>
    </citation>
    <scope>NUCLEOTIDE SEQUENCE</scope>
    <source>
        <strain evidence="7">Duluth1</strain>
        <tissue evidence="7">Whole animal</tissue>
    </source>
</reference>
<keyword evidence="3 5" id="KW-1133">Transmembrane helix</keyword>
<evidence type="ECO:0000256" key="1">
    <source>
        <dbReference type="ARBA" id="ARBA00004141"/>
    </source>
</evidence>
<dbReference type="AlphaFoldDB" id="A0A9D4K780"/>
<keyword evidence="4 5" id="KW-0472">Membrane</keyword>
<evidence type="ECO:0000313" key="7">
    <source>
        <dbReference type="EMBL" id="KAH3834353.1"/>
    </source>
</evidence>
<evidence type="ECO:0000256" key="3">
    <source>
        <dbReference type="ARBA" id="ARBA00022989"/>
    </source>
</evidence>
<keyword evidence="2 5" id="KW-0812">Transmembrane</keyword>
<feature type="transmembrane region" description="Helical" evidence="5">
    <location>
        <begin position="165"/>
        <end position="184"/>
    </location>
</feature>
<feature type="transmembrane region" description="Helical" evidence="5">
    <location>
        <begin position="393"/>
        <end position="412"/>
    </location>
</feature>
<feature type="transmembrane region" description="Helical" evidence="5">
    <location>
        <begin position="21"/>
        <end position="42"/>
    </location>
</feature>
<dbReference type="InterPro" id="IPR020846">
    <property type="entry name" value="MFS_dom"/>
</dbReference>
<reference evidence="7" key="2">
    <citation type="submission" date="2020-11" db="EMBL/GenBank/DDBJ databases">
        <authorList>
            <person name="McCartney M.A."/>
            <person name="Auch B."/>
            <person name="Kono T."/>
            <person name="Mallez S."/>
            <person name="Becker A."/>
            <person name="Gohl D.M."/>
            <person name="Silverstein K.A.T."/>
            <person name="Koren S."/>
            <person name="Bechman K.B."/>
            <person name="Herman A."/>
            <person name="Abrahante J.E."/>
            <person name="Garbe J."/>
        </authorList>
    </citation>
    <scope>NUCLEOTIDE SEQUENCE</scope>
    <source>
        <strain evidence="7">Duluth1</strain>
        <tissue evidence="7">Whole animal</tissue>
    </source>
</reference>
<dbReference type="OrthoDB" id="3936150at2759"/>
<feature type="domain" description="Major facilitator superfamily (MFS) profile" evidence="6">
    <location>
        <begin position="74"/>
        <end position="512"/>
    </location>
</feature>
<dbReference type="GO" id="GO:0022857">
    <property type="term" value="F:transmembrane transporter activity"/>
    <property type="evidence" value="ECO:0007669"/>
    <property type="project" value="InterPro"/>
</dbReference>